<gene>
    <name evidence="1" type="ORF">ACAM_0040</name>
</gene>
<dbReference type="AlphaFoldDB" id="U3TDS2"/>
<dbReference type="KEGG" id="acj:ACAM_0040"/>
<keyword evidence="2" id="KW-1185">Reference proteome</keyword>
<name>U3TDS2_9CREN</name>
<proteinExistence type="predicted"/>
<sequence>MLRALVIAAILAGVFLAIGGYAIYTSGYSDVSTLESLSRPSRVTVQARVAYLGYGSATVVYGGKTYILDSRGAYGILKTVDGTGDSYAFFIMEGEDGFRAAALYKLESFTSRYGGSPVFEDTVVVDGVYRPGEELTLITPVGEESLPVVTVNAILKGCHAAYEGEKAVVSQ</sequence>
<protein>
    <submittedName>
        <fullName evidence="1">Uncharacterized protein</fullName>
    </submittedName>
</protein>
<evidence type="ECO:0000313" key="2">
    <source>
        <dbReference type="Proteomes" id="UP000016887"/>
    </source>
</evidence>
<dbReference type="EMBL" id="AP012489">
    <property type="protein sequence ID" value="BAN89509.1"/>
    <property type="molecule type" value="Genomic_DNA"/>
</dbReference>
<organism evidence="1 2">
    <name type="scientific">Aeropyrum camini SY1 = JCM 12091</name>
    <dbReference type="NCBI Taxonomy" id="1198449"/>
    <lineage>
        <taxon>Archaea</taxon>
        <taxon>Thermoproteota</taxon>
        <taxon>Thermoprotei</taxon>
        <taxon>Desulfurococcales</taxon>
        <taxon>Desulfurococcaceae</taxon>
        <taxon>Aeropyrum</taxon>
    </lineage>
</organism>
<dbReference type="eggNOG" id="arCOG04047">
    <property type="taxonomic scope" value="Archaea"/>
</dbReference>
<evidence type="ECO:0000313" key="1">
    <source>
        <dbReference type="EMBL" id="BAN89509.1"/>
    </source>
</evidence>
<dbReference type="Proteomes" id="UP000016887">
    <property type="component" value="Chromosome"/>
</dbReference>
<accession>U3TDS2</accession>
<reference evidence="1 2" key="1">
    <citation type="journal article" date="2013" name="Appl. Environ. Microbiol.">
        <title>Variation of the Virus-Related Elements within Syntenic Genomes of the Hyperthermophilic Archaeon Aeropyrum.</title>
        <authorList>
            <person name="Daifuku T."/>
            <person name="Yoshida T."/>
            <person name="Kitamura T."/>
            <person name="Kawaichi S."/>
            <person name="Inoue T."/>
            <person name="Nomura K."/>
            <person name="Yoshida Y."/>
            <person name="Kuno S."/>
            <person name="Sako Y."/>
        </authorList>
    </citation>
    <scope>NUCLEOTIDE SEQUENCE [LARGE SCALE GENOMIC DNA]</scope>
    <source>
        <strain evidence="1 2">SY1</strain>
    </source>
</reference>